<dbReference type="Pfam" id="PF02545">
    <property type="entry name" value="Maf"/>
    <property type="match status" value="1"/>
</dbReference>
<keyword evidence="5" id="KW-1185">Reference proteome</keyword>
<dbReference type="AlphaFoldDB" id="A0A7V7QMK3"/>
<evidence type="ECO:0000313" key="4">
    <source>
        <dbReference type="EMBL" id="KAB1439793.1"/>
    </source>
</evidence>
<comment type="catalytic activity">
    <reaction evidence="3">
        <text>dTTP + H2O = dTMP + diphosphate + H(+)</text>
        <dbReference type="Rhea" id="RHEA:28534"/>
        <dbReference type="ChEBI" id="CHEBI:15377"/>
        <dbReference type="ChEBI" id="CHEBI:15378"/>
        <dbReference type="ChEBI" id="CHEBI:33019"/>
        <dbReference type="ChEBI" id="CHEBI:37568"/>
        <dbReference type="ChEBI" id="CHEBI:63528"/>
        <dbReference type="EC" id="3.6.1.9"/>
    </reaction>
</comment>
<protein>
    <recommendedName>
        <fullName evidence="3">dTTP/UTP pyrophosphatase</fullName>
        <shortName evidence="3">dTTPase/UTPase</shortName>
        <ecNumber evidence="3">3.6.1.9</ecNumber>
    </recommendedName>
    <alternativeName>
        <fullName evidence="3">Nucleoside triphosphate pyrophosphatase</fullName>
    </alternativeName>
    <alternativeName>
        <fullName evidence="3">Nucleotide pyrophosphatase</fullName>
        <shortName evidence="3">Nucleotide PPase</shortName>
    </alternativeName>
</protein>
<accession>A0A7V7QMK3</accession>
<dbReference type="CDD" id="cd00555">
    <property type="entry name" value="Maf"/>
    <property type="match status" value="1"/>
</dbReference>
<comment type="catalytic activity">
    <reaction evidence="3">
        <text>UTP + H2O = UMP + diphosphate + H(+)</text>
        <dbReference type="Rhea" id="RHEA:29395"/>
        <dbReference type="ChEBI" id="CHEBI:15377"/>
        <dbReference type="ChEBI" id="CHEBI:15378"/>
        <dbReference type="ChEBI" id="CHEBI:33019"/>
        <dbReference type="ChEBI" id="CHEBI:46398"/>
        <dbReference type="ChEBI" id="CHEBI:57865"/>
        <dbReference type="EC" id="3.6.1.9"/>
    </reaction>
</comment>
<dbReference type="EMBL" id="WAGX01000004">
    <property type="protein sequence ID" value="KAB1439793.1"/>
    <property type="molecule type" value="Genomic_DNA"/>
</dbReference>
<dbReference type="Gene3D" id="3.90.950.10">
    <property type="match status" value="1"/>
</dbReference>
<organism evidence="4 5">
    <name type="scientific">Candidatus Galacturonatibacter soehngenii</name>
    <dbReference type="NCBI Taxonomy" id="2307010"/>
    <lineage>
        <taxon>Bacteria</taxon>
        <taxon>Bacillati</taxon>
        <taxon>Bacillota</taxon>
        <taxon>Clostridia</taxon>
        <taxon>Lachnospirales</taxon>
        <taxon>Lachnospiraceae</taxon>
        <taxon>Candidatus Galacturonatibacter</taxon>
    </lineage>
</organism>
<comment type="similarity">
    <text evidence="3">Belongs to the Maf family. YhdE subfamily.</text>
</comment>
<name>A0A7V7QMK3_9FIRM</name>
<dbReference type="RefSeq" id="WP_151142659.1">
    <property type="nucleotide sequence ID" value="NZ_WAGX01000004.1"/>
</dbReference>
<dbReference type="PANTHER" id="PTHR43213">
    <property type="entry name" value="BIFUNCTIONAL DTTP/UTP PYROPHOSPHATASE/METHYLTRANSFERASE PROTEIN-RELATED"/>
    <property type="match status" value="1"/>
</dbReference>
<dbReference type="GO" id="GO:0009117">
    <property type="term" value="P:nucleotide metabolic process"/>
    <property type="evidence" value="ECO:0007669"/>
    <property type="project" value="UniProtKB-KW"/>
</dbReference>
<dbReference type="EC" id="3.6.1.9" evidence="3"/>
<feature type="active site" description="Proton acceptor" evidence="3">
    <location>
        <position position="68"/>
    </location>
</feature>
<reference evidence="4 5" key="2">
    <citation type="submission" date="2020-02" db="EMBL/GenBank/DDBJ databases">
        <title>Candidatus Galacturonibacter soehngenii shows hetero-acetogenic catabolism of galacturonic acid but lacks a canonical carbon monoxide dehydrogenase/acetyl-CoA synthase complex.</title>
        <authorList>
            <person name="Diender M."/>
            <person name="Stouten G.R."/>
            <person name="Petersen J.F."/>
            <person name="Nielsen P.H."/>
            <person name="Dueholm M.S."/>
            <person name="Pronk J.T."/>
            <person name="Van Loosdrecht M.C.M."/>
        </authorList>
    </citation>
    <scope>NUCLEOTIDE SEQUENCE [LARGE SCALE GENOMIC DNA]</scope>
    <source>
        <strain evidence="4">GalUA</strain>
    </source>
</reference>
<evidence type="ECO:0000256" key="1">
    <source>
        <dbReference type="ARBA" id="ARBA00001968"/>
    </source>
</evidence>
<dbReference type="PANTHER" id="PTHR43213:SF5">
    <property type="entry name" value="BIFUNCTIONAL DTTP_UTP PYROPHOSPHATASE_METHYLTRANSFERASE PROTEIN-RELATED"/>
    <property type="match status" value="1"/>
</dbReference>
<dbReference type="PIRSF" id="PIRSF006305">
    <property type="entry name" value="Maf"/>
    <property type="match status" value="1"/>
</dbReference>
<evidence type="ECO:0000256" key="3">
    <source>
        <dbReference type="HAMAP-Rule" id="MF_00528"/>
    </source>
</evidence>
<dbReference type="Proteomes" id="UP000461768">
    <property type="component" value="Unassembled WGS sequence"/>
</dbReference>
<dbReference type="NCBIfam" id="TIGR00172">
    <property type="entry name" value="maf"/>
    <property type="match status" value="1"/>
</dbReference>
<dbReference type="InterPro" id="IPR003697">
    <property type="entry name" value="Maf-like"/>
</dbReference>
<dbReference type="OrthoDB" id="9807767at2"/>
<evidence type="ECO:0000313" key="5">
    <source>
        <dbReference type="Proteomes" id="UP000461768"/>
    </source>
</evidence>
<dbReference type="GO" id="GO:0005737">
    <property type="term" value="C:cytoplasm"/>
    <property type="evidence" value="ECO:0007669"/>
    <property type="project" value="UniProtKB-SubCell"/>
</dbReference>
<keyword evidence="3" id="KW-0963">Cytoplasm</keyword>
<comment type="cofactor">
    <cofactor evidence="1 3">
        <name>a divalent metal cation</name>
        <dbReference type="ChEBI" id="CHEBI:60240"/>
    </cofactor>
</comment>
<dbReference type="GO" id="GO:0047429">
    <property type="term" value="F:nucleoside triphosphate diphosphatase activity"/>
    <property type="evidence" value="ECO:0007669"/>
    <property type="project" value="UniProtKB-EC"/>
</dbReference>
<feature type="site" description="Important for substrate specificity" evidence="3">
    <location>
        <position position="155"/>
    </location>
</feature>
<dbReference type="InterPro" id="IPR029001">
    <property type="entry name" value="ITPase-like_fam"/>
</dbReference>
<keyword evidence="3" id="KW-0546">Nucleotide metabolism</keyword>
<comment type="subcellular location">
    <subcellularLocation>
        <location evidence="3">Cytoplasm</location>
    </subcellularLocation>
</comment>
<reference evidence="4 5" key="1">
    <citation type="submission" date="2019-09" db="EMBL/GenBank/DDBJ databases">
        <authorList>
            <person name="Valk L.C."/>
        </authorList>
    </citation>
    <scope>NUCLEOTIDE SEQUENCE [LARGE SCALE GENOMIC DNA]</scope>
    <source>
        <strain evidence="4">GalUA</strain>
    </source>
</reference>
<feature type="site" description="Important for substrate specificity" evidence="3">
    <location>
        <position position="12"/>
    </location>
</feature>
<dbReference type="SUPFAM" id="SSF52972">
    <property type="entry name" value="ITPase-like"/>
    <property type="match status" value="1"/>
</dbReference>
<gene>
    <name evidence="4" type="ORF">F7O84_05250</name>
</gene>
<feature type="site" description="Important for substrate specificity" evidence="3">
    <location>
        <position position="69"/>
    </location>
</feature>
<evidence type="ECO:0000256" key="2">
    <source>
        <dbReference type="ARBA" id="ARBA00022801"/>
    </source>
</evidence>
<sequence>MYQIVLASSSPRRKELLERIGVTFTIDPSTSEEIITDTDPAKVVLSLSKQKALDVAKRYDNALIIGADTIVSKEEQILGKPKDREDAFRMLKLLEGDTHQAYTGVTVINKQGQEYKEYSFYSSSDVSFYPMTDKEIYSYIDSKEPMDKAGAYGIQGKSAVFIKEIKGDYNTIVGLPVAMLYQTLLSEGIDLLHD</sequence>
<comment type="caution">
    <text evidence="4">The sequence shown here is derived from an EMBL/GenBank/DDBJ whole genome shotgun (WGS) entry which is preliminary data.</text>
</comment>
<comment type="function">
    <text evidence="3">Nucleoside triphosphate pyrophosphatase that hydrolyzes dTTP and UTP. May have a dual role in cell division arrest and in preventing the incorporation of modified nucleotides into cellular nucleic acids.</text>
</comment>
<dbReference type="HAMAP" id="MF_00528">
    <property type="entry name" value="Maf"/>
    <property type="match status" value="1"/>
</dbReference>
<proteinExistence type="inferred from homology"/>
<keyword evidence="2 3" id="KW-0378">Hydrolase</keyword>
<comment type="caution">
    <text evidence="3">Lacks conserved residue(s) required for the propagation of feature annotation.</text>
</comment>